<gene>
    <name evidence="1" type="ORF">TSPGSL018_25701</name>
</gene>
<feature type="non-terminal residue" evidence="1">
    <location>
        <position position="1"/>
    </location>
</feature>
<organism evidence="1">
    <name type="scientific">Tetraselmis sp. GSL018</name>
    <dbReference type="NCBI Taxonomy" id="582737"/>
    <lineage>
        <taxon>Eukaryota</taxon>
        <taxon>Viridiplantae</taxon>
        <taxon>Chlorophyta</taxon>
        <taxon>core chlorophytes</taxon>
        <taxon>Chlorodendrophyceae</taxon>
        <taxon>Chlorodendrales</taxon>
        <taxon>Chlorodendraceae</taxon>
        <taxon>Tetraselmis</taxon>
    </lineage>
</organism>
<name>A0A061QTJ6_9CHLO</name>
<protein>
    <submittedName>
        <fullName evidence="1">Uncharacterized protein</fullName>
    </submittedName>
</protein>
<evidence type="ECO:0000313" key="1">
    <source>
        <dbReference type="EMBL" id="JAC61621.1"/>
    </source>
</evidence>
<dbReference type="AlphaFoldDB" id="A0A061QTJ6"/>
<reference evidence="1" key="1">
    <citation type="submission" date="2014-05" db="EMBL/GenBank/DDBJ databases">
        <title>The transcriptome of the halophilic microalga Tetraselmis sp. GSL018 isolated from the Great Salt Lake, Utah.</title>
        <authorList>
            <person name="Jinkerson R.E."/>
            <person name="D'Adamo S."/>
            <person name="Posewitz M.C."/>
        </authorList>
    </citation>
    <scope>NUCLEOTIDE SEQUENCE</scope>
    <source>
        <strain evidence="1">GSL018</strain>
    </source>
</reference>
<proteinExistence type="predicted"/>
<accession>A0A061QTJ6</accession>
<dbReference type="EMBL" id="GBEZ01025466">
    <property type="protein sequence ID" value="JAC61621.1"/>
    <property type="molecule type" value="Transcribed_RNA"/>
</dbReference>
<sequence>WQCDMENRGFVRGCAFFRASFSYLLVLRCTVEKIILFWALFFSADAFSLVKQLRPTLAPRKQSRCTRKCE</sequence>